<dbReference type="AlphaFoldDB" id="A0A2G5P8J9"/>
<dbReference type="RefSeq" id="WP_090585611.1">
    <property type="nucleotide sequence ID" value="NZ_CP104302.1"/>
</dbReference>
<evidence type="ECO:0000259" key="1">
    <source>
        <dbReference type="PROSITE" id="PS51186"/>
    </source>
</evidence>
<evidence type="ECO:0000313" key="3">
    <source>
        <dbReference type="Proteomes" id="UP000230551"/>
    </source>
</evidence>
<dbReference type="Pfam" id="PF13312">
    <property type="entry name" value="DUF4081"/>
    <property type="match status" value="1"/>
</dbReference>
<dbReference type="InterPro" id="IPR000182">
    <property type="entry name" value="GNAT_dom"/>
</dbReference>
<dbReference type="GO" id="GO:0016747">
    <property type="term" value="F:acyltransferase activity, transferring groups other than amino-acyl groups"/>
    <property type="evidence" value="ECO:0007669"/>
    <property type="project" value="InterPro"/>
</dbReference>
<reference evidence="2 3" key="1">
    <citation type="journal article" date="2017" name="Infect. Genet. Evol.">
        <title>The new phylogeny of the genus Mycobacterium: The old and the news.</title>
        <authorList>
            <person name="Tortoli E."/>
            <person name="Fedrizzi T."/>
            <person name="Meehan C.J."/>
            <person name="Trovato A."/>
            <person name="Grottola A."/>
            <person name="Giacobazzi E."/>
            <person name="Serpini G.F."/>
            <person name="Tagliazucchi S."/>
            <person name="Fabio A."/>
            <person name="Bettua C."/>
            <person name="Bertorelli R."/>
            <person name="Frascaro F."/>
            <person name="De Sanctis V."/>
            <person name="Pecorari M."/>
            <person name="Jousson O."/>
            <person name="Segata N."/>
            <person name="Cirillo D.M."/>
        </authorList>
    </citation>
    <scope>NUCLEOTIDE SEQUENCE [LARGE SCALE GENOMIC DNA]</scope>
    <source>
        <strain evidence="2 3">CIP1034565</strain>
    </source>
</reference>
<dbReference type="PROSITE" id="PS51186">
    <property type="entry name" value="GNAT"/>
    <property type="match status" value="1"/>
</dbReference>
<dbReference type="InterPro" id="IPR025289">
    <property type="entry name" value="DUF4081"/>
</dbReference>
<dbReference type="Proteomes" id="UP000230551">
    <property type="component" value="Unassembled WGS sequence"/>
</dbReference>
<dbReference type="Gene3D" id="3.40.630.30">
    <property type="match status" value="1"/>
</dbReference>
<dbReference type="STRING" id="85968.GCA_900073015_00378"/>
<dbReference type="InterPro" id="IPR016181">
    <property type="entry name" value="Acyl_CoA_acyltransferase"/>
</dbReference>
<dbReference type="PIRSF" id="PIRSF021603">
    <property type="entry name" value="UCP21603_acetyltransf"/>
    <property type="match status" value="1"/>
</dbReference>
<dbReference type="OrthoDB" id="5241264at2"/>
<dbReference type="SUPFAM" id="SSF55729">
    <property type="entry name" value="Acyl-CoA N-acyltransferases (Nat)"/>
    <property type="match status" value="1"/>
</dbReference>
<comment type="caution">
    <text evidence="2">The sequence shown here is derived from an EMBL/GenBank/DDBJ whole genome shotgun (WGS) entry which is preliminary data.</text>
</comment>
<dbReference type="Pfam" id="PF08445">
    <property type="entry name" value="FR47"/>
    <property type="match status" value="1"/>
</dbReference>
<dbReference type="InterPro" id="IPR016794">
    <property type="entry name" value="UCP21603_acetyltransf"/>
</dbReference>
<keyword evidence="3" id="KW-1185">Reference proteome</keyword>
<gene>
    <name evidence="2" type="ORF">CQY22_012100</name>
</gene>
<name>A0A2G5P8J9_9MYCO</name>
<accession>A0A2G5P8J9</accession>
<feature type="domain" description="N-acetyltransferase" evidence="1">
    <location>
        <begin position="143"/>
        <end position="284"/>
    </location>
</feature>
<protein>
    <submittedName>
        <fullName evidence="2">DUF4081 domain-containing protein</fullName>
    </submittedName>
</protein>
<dbReference type="InterPro" id="IPR013653">
    <property type="entry name" value="GCN5-like_dom"/>
</dbReference>
<evidence type="ECO:0000313" key="2">
    <source>
        <dbReference type="EMBL" id="PIB74689.1"/>
    </source>
</evidence>
<sequence length="284" mass="30340">MSAPPFHRLVDERRVSVVRDAAAVARVFAADPVACCMVAARVADHGISPAAIGGELWTRRRVEESLCFSGPNLIPLRGAITDLHAFADKASSAPRRCSSVVGPVDLVLPMWQRLAQVWGPARDVRDNQPLLALSGEPACAPDPLVRRVRIEELDAYLVAAVDMFIGEVGVDPRAGDGGRGYRRRVAALIAAGRAWARFERGQVVFKAEVGAQSPTVGQIQGVWVRPDQRGHGLGSAGTATLAAAIAAEGRIPSLYVNDFNTVARAVYDRVGFTQVGEFATVLLD</sequence>
<dbReference type="EMBL" id="PDCN02000015">
    <property type="protein sequence ID" value="PIB74689.1"/>
    <property type="molecule type" value="Genomic_DNA"/>
</dbReference>
<proteinExistence type="predicted"/>
<organism evidence="2 3">
    <name type="scientific">Mycolicibacterium brumae</name>
    <dbReference type="NCBI Taxonomy" id="85968"/>
    <lineage>
        <taxon>Bacteria</taxon>
        <taxon>Bacillati</taxon>
        <taxon>Actinomycetota</taxon>
        <taxon>Actinomycetes</taxon>
        <taxon>Mycobacteriales</taxon>
        <taxon>Mycobacteriaceae</taxon>
        <taxon>Mycolicibacterium</taxon>
    </lineage>
</organism>